<organism evidence="2 3">
    <name type="scientific">Actinoallomurus oryzae</name>
    <dbReference type="NCBI Taxonomy" id="502180"/>
    <lineage>
        <taxon>Bacteria</taxon>
        <taxon>Bacillati</taxon>
        <taxon>Actinomycetota</taxon>
        <taxon>Actinomycetes</taxon>
        <taxon>Streptosporangiales</taxon>
        <taxon>Thermomonosporaceae</taxon>
        <taxon>Actinoallomurus</taxon>
    </lineage>
</organism>
<accession>A0ABP8R534</accession>
<evidence type="ECO:0000313" key="2">
    <source>
        <dbReference type="EMBL" id="GAA4518209.1"/>
    </source>
</evidence>
<keyword evidence="3" id="KW-1185">Reference proteome</keyword>
<reference evidence="3" key="1">
    <citation type="journal article" date="2019" name="Int. J. Syst. Evol. Microbiol.">
        <title>The Global Catalogue of Microorganisms (GCM) 10K type strain sequencing project: providing services to taxonomists for standard genome sequencing and annotation.</title>
        <authorList>
            <consortium name="The Broad Institute Genomics Platform"/>
            <consortium name="The Broad Institute Genome Sequencing Center for Infectious Disease"/>
            <person name="Wu L."/>
            <person name="Ma J."/>
        </authorList>
    </citation>
    <scope>NUCLEOTIDE SEQUENCE [LARGE SCALE GENOMIC DNA]</scope>
    <source>
        <strain evidence="3">JCM 17933</strain>
    </source>
</reference>
<dbReference type="EMBL" id="BAABHF010000059">
    <property type="protein sequence ID" value="GAA4518209.1"/>
    <property type="molecule type" value="Genomic_DNA"/>
</dbReference>
<feature type="compositionally biased region" description="Basic and acidic residues" evidence="1">
    <location>
        <begin position="11"/>
        <end position="21"/>
    </location>
</feature>
<proteinExistence type="predicted"/>
<comment type="caution">
    <text evidence="2">The sequence shown here is derived from an EMBL/GenBank/DDBJ whole genome shotgun (WGS) entry which is preliminary data.</text>
</comment>
<sequence>MTAGYSTMSHCPKEADLRRSEGDTKVTGYAPLRVPGAAGGARIGFDRPSYDVHDATNLLAWLKDCQTELAIEIYTTGSVVDDIASSIVAQADD</sequence>
<name>A0ABP8R534_9ACTN</name>
<feature type="region of interest" description="Disordered" evidence="1">
    <location>
        <begin position="1"/>
        <end position="21"/>
    </location>
</feature>
<evidence type="ECO:0000313" key="3">
    <source>
        <dbReference type="Proteomes" id="UP001500503"/>
    </source>
</evidence>
<dbReference type="Proteomes" id="UP001500503">
    <property type="component" value="Unassembled WGS sequence"/>
</dbReference>
<gene>
    <name evidence="2" type="ORF">GCM10023191_091990</name>
</gene>
<evidence type="ECO:0000256" key="1">
    <source>
        <dbReference type="SAM" id="MobiDB-lite"/>
    </source>
</evidence>
<dbReference type="RefSeq" id="WP_345474967.1">
    <property type="nucleotide sequence ID" value="NZ_BAABHF010000059.1"/>
</dbReference>
<protein>
    <submittedName>
        <fullName evidence="2">Uncharacterized protein</fullName>
    </submittedName>
</protein>